<accession>A0ABR9MTU5</accession>
<name>A0ABR9MTU5_9MICO</name>
<evidence type="ECO:0000313" key="1">
    <source>
        <dbReference type="EMBL" id="MBE1874805.1"/>
    </source>
</evidence>
<sequence length="192" mass="20237">MAPAVDLVGDDLLCGVGIAAGVLKVGEVEPQCLVFKDSGCIWVGLDIGFAIVTGGAGLALKGVFGILKAGKVAANTGDALLKSGNAGSRGRLPMTMDSVCDVACKYEIDLEGVDIRINKSTAGLYGSTAPNKRITLYRNAFANEEQLARTLAHERFHVHQLDSGMGYPDSYDAGNAWEQAAIAFEEAWWASQ</sequence>
<dbReference type="EMBL" id="JADAQT010000049">
    <property type="protein sequence ID" value="MBE1874805.1"/>
    <property type="molecule type" value="Genomic_DNA"/>
</dbReference>
<dbReference type="Proteomes" id="UP000625527">
    <property type="component" value="Unassembled WGS sequence"/>
</dbReference>
<organism evidence="1 2">
    <name type="scientific">Myceligenerans pegani</name>
    <dbReference type="NCBI Taxonomy" id="2776917"/>
    <lineage>
        <taxon>Bacteria</taxon>
        <taxon>Bacillati</taxon>
        <taxon>Actinomycetota</taxon>
        <taxon>Actinomycetes</taxon>
        <taxon>Micrococcales</taxon>
        <taxon>Promicromonosporaceae</taxon>
        <taxon>Myceligenerans</taxon>
    </lineage>
</organism>
<dbReference type="RefSeq" id="WP_192861381.1">
    <property type="nucleotide sequence ID" value="NZ_JADAQT010000049.1"/>
</dbReference>
<gene>
    <name evidence="1" type="ORF">IHE71_03660</name>
</gene>
<keyword evidence="2" id="KW-1185">Reference proteome</keyword>
<evidence type="ECO:0008006" key="3">
    <source>
        <dbReference type="Google" id="ProtNLM"/>
    </source>
</evidence>
<protein>
    <recommendedName>
        <fullName evidence="3">DUF4157 domain-containing protein</fullName>
    </recommendedName>
</protein>
<evidence type="ECO:0000313" key="2">
    <source>
        <dbReference type="Proteomes" id="UP000625527"/>
    </source>
</evidence>
<reference evidence="1 2" key="1">
    <citation type="submission" date="2020-10" db="EMBL/GenBank/DDBJ databases">
        <title>Myceligenerans pegani sp. nov., an endophytic actinomycete isolated from Peganum harmala L. in Xinjiang, China.</title>
        <authorList>
            <person name="Xin L."/>
        </authorList>
    </citation>
    <scope>NUCLEOTIDE SEQUENCE [LARGE SCALE GENOMIC DNA]</scope>
    <source>
        <strain evidence="1 2">TRM65318</strain>
    </source>
</reference>
<proteinExistence type="predicted"/>
<comment type="caution">
    <text evidence="1">The sequence shown here is derived from an EMBL/GenBank/DDBJ whole genome shotgun (WGS) entry which is preliminary data.</text>
</comment>